<keyword evidence="6 9" id="KW-1133">Transmembrane helix</keyword>
<evidence type="ECO:0000313" key="12">
    <source>
        <dbReference type="Proteomes" id="UP000767327"/>
    </source>
</evidence>
<comment type="similarity">
    <text evidence="2">Belongs to the monovalent cation:proton antiporter 2 (CPA2) transporter (TC 2.A.37) family.</text>
</comment>
<dbReference type="GO" id="GO:1902600">
    <property type="term" value="P:proton transmembrane transport"/>
    <property type="evidence" value="ECO:0007669"/>
    <property type="project" value="InterPro"/>
</dbReference>
<evidence type="ECO:0000256" key="8">
    <source>
        <dbReference type="ARBA" id="ARBA00023136"/>
    </source>
</evidence>
<evidence type="ECO:0000256" key="7">
    <source>
        <dbReference type="ARBA" id="ARBA00023065"/>
    </source>
</evidence>
<feature type="transmembrane region" description="Helical" evidence="9">
    <location>
        <begin position="349"/>
        <end position="371"/>
    </location>
</feature>
<feature type="transmembrane region" description="Helical" evidence="9">
    <location>
        <begin position="263"/>
        <end position="282"/>
    </location>
</feature>
<keyword evidence="8 9" id="KW-0472">Membrane</keyword>
<keyword evidence="7" id="KW-0406">Ion transport</keyword>
<dbReference type="InterPro" id="IPR038770">
    <property type="entry name" value="Na+/solute_symporter_sf"/>
</dbReference>
<comment type="subcellular location">
    <subcellularLocation>
        <location evidence="1">Membrane</location>
        <topology evidence="1">Multi-pass membrane protein</topology>
    </subcellularLocation>
</comment>
<evidence type="ECO:0000313" key="11">
    <source>
        <dbReference type="EMBL" id="NLT79407.1"/>
    </source>
</evidence>
<protein>
    <submittedName>
        <fullName evidence="11">Cation:proton antiporter</fullName>
    </submittedName>
</protein>
<keyword evidence="3" id="KW-0813">Transport</keyword>
<evidence type="ECO:0000256" key="3">
    <source>
        <dbReference type="ARBA" id="ARBA00022448"/>
    </source>
</evidence>
<accession>A0A971CZ24</accession>
<dbReference type="Gene3D" id="1.20.1530.20">
    <property type="match status" value="1"/>
</dbReference>
<feature type="transmembrane region" description="Helical" evidence="9">
    <location>
        <begin position="172"/>
        <end position="195"/>
    </location>
</feature>
<feature type="transmembrane region" description="Helical" evidence="9">
    <location>
        <begin position="54"/>
        <end position="76"/>
    </location>
</feature>
<sequence>MSFAVLALLCAVAMLGPVLSLNRMMHIPVVIGELLVGMVLGRSGFQVVDSNNEILTFLAQIGFALVMFVAGTHVPLRQSAMLKGLTRGVLRAVTVSVLAVPLGLLVAWIFGTGHGAVYAVVIASSSASIVMPALGGARVTTASGLEMLVQLAVADASSIIVLPLVLEPQRAGRAALGAGAVLLIAALFGIVLMWLRKTGYWHKVHHLSEERGLAIELRMTLTMLFTLAAIAVSMGVSVMLAGFALGLAVAAVHEPHRVANQTFALTQGFFEPIFFVWVGSSLDLHSVISDPKAILLGFSLAAASLLAHGLMAISRQPWPIALSTSAQLGVPVGAVAMGKSMGVFAGGEATALLLGALLTILVVTVLSGRLLRAVGGDTPIRRSVAPHTASPL</sequence>
<dbReference type="Pfam" id="PF00999">
    <property type="entry name" value="Na_H_Exchanger"/>
    <property type="match status" value="1"/>
</dbReference>
<feature type="transmembrane region" description="Helical" evidence="9">
    <location>
        <begin position="221"/>
        <end position="251"/>
    </location>
</feature>
<dbReference type="PANTHER" id="PTHR43562">
    <property type="entry name" value="NAPA-TYPE SODIUM/HYDROGEN ANTIPORTER"/>
    <property type="match status" value="1"/>
</dbReference>
<feature type="transmembrane region" description="Helical" evidence="9">
    <location>
        <begin position="88"/>
        <end position="110"/>
    </location>
</feature>
<comment type="caution">
    <text evidence="11">The sequence shown here is derived from an EMBL/GenBank/DDBJ whole genome shotgun (WGS) entry which is preliminary data.</text>
</comment>
<feature type="transmembrane region" description="Helical" evidence="9">
    <location>
        <begin position="116"/>
        <end position="135"/>
    </location>
</feature>
<evidence type="ECO:0000256" key="1">
    <source>
        <dbReference type="ARBA" id="ARBA00004141"/>
    </source>
</evidence>
<feature type="transmembrane region" description="Helical" evidence="9">
    <location>
        <begin position="294"/>
        <end position="313"/>
    </location>
</feature>
<dbReference type="AlphaFoldDB" id="A0A971CZ24"/>
<dbReference type="InterPro" id="IPR006153">
    <property type="entry name" value="Cation/H_exchanger_TM"/>
</dbReference>
<gene>
    <name evidence="11" type="ORF">GXW98_03860</name>
</gene>
<reference evidence="11" key="2">
    <citation type="submission" date="2020-01" db="EMBL/GenBank/DDBJ databases">
        <authorList>
            <person name="Campanaro S."/>
        </authorList>
    </citation>
    <scope>NUCLEOTIDE SEQUENCE</scope>
    <source>
        <strain evidence="11">AS01afH2WH_6</strain>
    </source>
</reference>
<dbReference type="Proteomes" id="UP000767327">
    <property type="component" value="Unassembled WGS sequence"/>
</dbReference>
<dbReference type="GO" id="GO:0016020">
    <property type="term" value="C:membrane"/>
    <property type="evidence" value="ECO:0007669"/>
    <property type="project" value="UniProtKB-SubCell"/>
</dbReference>
<organism evidence="11 12">
    <name type="scientific">Bifidobacterium crudilactis</name>
    <dbReference type="NCBI Taxonomy" id="327277"/>
    <lineage>
        <taxon>Bacteria</taxon>
        <taxon>Bacillati</taxon>
        <taxon>Actinomycetota</taxon>
        <taxon>Actinomycetes</taxon>
        <taxon>Bifidobacteriales</taxon>
        <taxon>Bifidobacteriaceae</taxon>
        <taxon>Bifidobacterium</taxon>
    </lineage>
</organism>
<dbReference type="RefSeq" id="WP_273173216.1">
    <property type="nucleotide sequence ID" value="NZ_JAAXZR010000016.1"/>
</dbReference>
<reference evidence="11" key="1">
    <citation type="journal article" date="2020" name="Biotechnol. Biofuels">
        <title>New insights from the biogas microbiome by comprehensive genome-resolved metagenomics of nearly 1600 species originating from multiple anaerobic digesters.</title>
        <authorList>
            <person name="Campanaro S."/>
            <person name="Treu L."/>
            <person name="Rodriguez-R L.M."/>
            <person name="Kovalovszki A."/>
            <person name="Ziels R.M."/>
            <person name="Maus I."/>
            <person name="Zhu X."/>
            <person name="Kougias P.G."/>
            <person name="Basile A."/>
            <person name="Luo G."/>
            <person name="Schluter A."/>
            <person name="Konstantinidis K.T."/>
            <person name="Angelidaki I."/>
        </authorList>
    </citation>
    <scope>NUCLEOTIDE SEQUENCE</scope>
    <source>
        <strain evidence="11">AS01afH2WH_6</strain>
    </source>
</reference>
<evidence type="ECO:0000256" key="4">
    <source>
        <dbReference type="ARBA" id="ARBA00022449"/>
    </source>
</evidence>
<feature type="domain" description="Cation/H+ exchanger transmembrane" evidence="10">
    <location>
        <begin position="12"/>
        <end position="366"/>
    </location>
</feature>
<evidence type="ECO:0000259" key="10">
    <source>
        <dbReference type="Pfam" id="PF00999"/>
    </source>
</evidence>
<keyword evidence="5 9" id="KW-0812">Transmembrane</keyword>
<keyword evidence="4" id="KW-0050">Antiport</keyword>
<dbReference type="EMBL" id="JAAXZR010000016">
    <property type="protein sequence ID" value="NLT79407.1"/>
    <property type="molecule type" value="Genomic_DNA"/>
</dbReference>
<feature type="transmembrane region" description="Helical" evidence="9">
    <location>
        <begin position="147"/>
        <end position="166"/>
    </location>
</feature>
<dbReference type="GO" id="GO:0015297">
    <property type="term" value="F:antiporter activity"/>
    <property type="evidence" value="ECO:0007669"/>
    <property type="project" value="UniProtKB-KW"/>
</dbReference>
<evidence type="ECO:0000256" key="6">
    <source>
        <dbReference type="ARBA" id="ARBA00022989"/>
    </source>
</evidence>
<evidence type="ECO:0000256" key="2">
    <source>
        <dbReference type="ARBA" id="ARBA00005551"/>
    </source>
</evidence>
<dbReference type="PANTHER" id="PTHR43562:SF1">
    <property type="entry name" value="NA(+)_H(+) ANTIPORTER YJBQ-RELATED"/>
    <property type="match status" value="1"/>
</dbReference>
<name>A0A971CZ24_9BIFI</name>
<evidence type="ECO:0000256" key="5">
    <source>
        <dbReference type="ARBA" id="ARBA00022692"/>
    </source>
</evidence>
<evidence type="ECO:0000256" key="9">
    <source>
        <dbReference type="SAM" id="Phobius"/>
    </source>
</evidence>
<proteinExistence type="inferred from homology"/>